<dbReference type="Pfam" id="PF11917">
    <property type="entry name" value="DUF3435"/>
    <property type="match status" value="1"/>
</dbReference>
<keyword evidence="3" id="KW-1185">Reference proteome</keyword>
<comment type="caution">
    <text evidence="2">The sequence shown here is derived from an EMBL/GenBank/DDBJ whole genome shotgun (WGS) entry which is preliminary data.</text>
</comment>
<dbReference type="PANTHER" id="PTHR37535:SF2">
    <property type="entry name" value="FINGER DOMAIN PROTEIN, PUTATIVE (AFU_ORTHOLOGUE AFUA_6G09300)-RELATED"/>
    <property type="match status" value="1"/>
</dbReference>
<dbReference type="Proteomes" id="UP000182235">
    <property type="component" value="Unassembled WGS sequence"/>
</dbReference>
<feature type="compositionally biased region" description="Basic and acidic residues" evidence="1">
    <location>
        <begin position="55"/>
        <end position="71"/>
    </location>
</feature>
<proteinExistence type="predicted"/>
<evidence type="ECO:0000313" key="2">
    <source>
        <dbReference type="EMBL" id="OJD10594.1"/>
    </source>
</evidence>
<name>A0A1J9P403_9EURO</name>
<dbReference type="AlphaFoldDB" id="A0A1J9P403"/>
<dbReference type="OrthoDB" id="4205762at2759"/>
<evidence type="ECO:0000313" key="3">
    <source>
        <dbReference type="Proteomes" id="UP000182235"/>
    </source>
</evidence>
<evidence type="ECO:0008006" key="4">
    <source>
        <dbReference type="Google" id="ProtNLM"/>
    </source>
</evidence>
<sequence>MPASHVAEGSECCNSESDYDHDMFSDDSDGDTDVTEETDSEDSEDSDGSDGGSSEDDKLPPPEHYEAEETTLDVKRLRQRRLKKGTVDNMDRVRDHWHQYCEYMRRDVLDAYRTLSIQSIKGFLSWACDQRRGKGGRRRPGIQAVSSLGTFWKQFSQIYKQDTGDSIDPLTMAQAQDVIELIADEKKLSREKRPGGPMYVDDLAEYLRVLLVTNEMEFLIGWLRVELILFCQVAGVTGNRPDALTQLRYRDLELTLVRDPHSSVPRLCVGLTAHFTKTFLGMKDANTFWLPEIIYDPTLVLSPHVFLLGMLFHIQAFKSPSIKCPEDLYSLRVLEGLNQQELPLRDDLADQFVFCSAVREEGGVRIAHEIRLTTASVRGRMKKGGEITGFPQVTKPYVLRDAAAKGFNESPDVSDSLQNLMLQHASIDTFLKHYLDRNITADVLSIYRGLEPQKALMRMVCSMSRSIDPRRPWRLTPEQSRSVNHQPHILKISRRVGHLKERRDSTASWLRGRMGQKYRRKAGKGERWEKKYRSRVEKHERRDEIYHKAVRRLRSEKQRARIQLKREILERYQREQLVIDSERQLSGQVIDEDVKSELVRSEYMSPERMIMIDAILTLPLETPEAELQRRIAGIHGVSGYCGVEEGPLCRRRGRVSAPKPTTAKPTAVKAEAIGQPPSNMLLESAVQAVRTERRPKICFICLQNTKLLLADRVYSFHEPGDLTKHFQRRHLKKFQPMDCDICNVRLKTLKDLLLHAETAHGTVTRSPKYRMLAQSGEPSAPTGCLPPSSQPSWFAPGNQGEEANRQGGGFICAWRPPLASQIIHNSSRPNLPFRFPFAFDKG</sequence>
<dbReference type="EMBL" id="LGRN01000747">
    <property type="protein sequence ID" value="OJD10594.1"/>
    <property type="molecule type" value="Genomic_DNA"/>
</dbReference>
<evidence type="ECO:0000256" key="1">
    <source>
        <dbReference type="SAM" id="MobiDB-lite"/>
    </source>
</evidence>
<dbReference type="STRING" id="1447872.A0A1J9P403"/>
<gene>
    <name evidence="2" type="ORF">AJ78_08443</name>
</gene>
<dbReference type="InterPro" id="IPR021842">
    <property type="entry name" value="DUF3435"/>
</dbReference>
<dbReference type="PANTHER" id="PTHR37535">
    <property type="entry name" value="FLUG DOMAIN PROTEIN"/>
    <property type="match status" value="1"/>
</dbReference>
<feature type="compositionally biased region" description="Acidic residues" evidence="1">
    <location>
        <begin position="25"/>
        <end position="48"/>
    </location>
</feature>
<feature type="region of interest" description="Disordered" evidence="1">
    <location>
        <begin position="1"/>
        <end position="71"/>
    </location>
</feature>
<organism evidence="2 3">
    <name type="scientific">Emergomyces pasteurianus Ep9510</name>
    <dbReference type="NCBI Taxonomy" id="1447872"/>
    <lineage>
        <taxon>Eukaryota</taxon>
        <taxon>Fungi</taxon>
        <taxon>Dikarya</taxon>
        <taxon>Ascomycota</taxon>
        <taxon>Pezizomycotina</taxon>
        <taxon>Eurotiomycetes</taxon>
        <taxon>Eurotiomycetidae</taxon>
        <taxon>Onygenales</taxon>
        <taxon>Ajellomycetaceae</taxon>
        <taxon>Emergomyces</taxon>
    </lineage>
</organism>
<accession>A0A1J9P403</accession>
<reference evidence="2 3" key="1">
    <citation type="submission" date="2015-07" db="EMBL/GenBank/DDBJ databases">
        <title>Emmonsia species relationships and genome sequence.</title>
        <authorList>
            <consortium name="The Broad Institute Genomics Platform"/>
            <person name="Cuomo C.A."/>
            <person name="Munoz J.F."/>
            <person name="Imamovic A."/>
            <person name="Priest M.E."/>
            <person name="Young S."/>
            <person name="Clay O.K."/>
            <person name="McEwen J.G."/>
        </authorList>
    </citation>
    <scope>NUCLEOTIDE SEQUENCE [LARGE SCALE GENOMIC DNA]</scope>
    <source>
        <strain evidence="2 3">UAMH 9510</strain>
    </source>
</reference>
<protein>
    <recommendedName>
        <fullName evidence="4">C2H2-type domain-containing protein</fullName>
    </recommendedName>
</protein>